<feature type="region of interest" description="Disordered" evidence="6">
    <location>
        <begin position="68"/>
        <end position="251"/>
    </location>
</feature>
<feature type="region of interest" description="Disordered" evidence="6">
    <location>
        <begin position="566"/>
        <end position="585"/>
    </location>
</feature>
<dbReference type="PANTHER" id="PTHR31448">
    <property type="entry name" value="MYOSIN-BINDING PROTEIN 2"/>
    <property type="match status" value="1"/>
</dbReference>
<feature type="region of interest" description="Disordered" evidence="6">
    <location>
        <begin position="789"/>
        <end position="813"/>
    </location>
</feature>
<feature type="compositionally biased region" description="Pro residues" evidence="6">
    <location>
        <begin position="215"/>
        <end position="226"/>
    </location>
</feature>
<accession>A0A6V7Q3H6</accession>
<dbReference type="EMBL" id="LR862132">
    <property type="protein sequence ID" value="CAD1837445.1"/>
    <property type="molecule type" value="Genomic_DNA"/>
</dbReference>
<feature type="compositionally biased region" description="Basic residues" evidence="6">
    <location>
        <begin position="106"/>
        <end position="116"/>
    </location>
</feature>
<evidence type="ECO:0000256" key="3">
    <source>
        <dbReference type="ARBA" id="ARBA00022989"/>
    </source>
</evidence>
<evidence type="ECO:0000256" key="5">
    <source>
        <dbReference type="SAM" id="Coils"/>
    </source>
</evidence>
<dbReference type="Pfam" id="PF04576">
    <property type="entry name" value="Zein-binding"/>
    <property type="match status" value="1"/>
</dbReference>
<dbReference type="GO" id="GO:0016020">
    <property type="term" value="C:membrane"/>
    <property type="evidence" value="ECO:0007669"/>
    <property type="project" value="UniProtKB-SubCell"/>
</dbReference>
<organism evidence="8">
    <name type="scientific">Ananas comosus var. bracteatus</name>
    <name type="common">red pineapple</name>
    <dbReference type="NCBI Taxonomy" id="296719"/>
    <lineage>
        <taxon>Eukaryota</taxon>
        <taxon>Viridiplantae</taxon>
        <taxon>Streptophyta</taxon>
        <taxon>Embryophyta</taxon>
        <taxon>Tracheophyta</taxon>
        <taxon>Spermatophyta</taxon>
        <taxon>Magnoliopsida</taxon>
        <taxon>Liliopsida</taxon>
        <taxon>Poales</taxon>
        <taxon>Bromeliaceae</taxon>
        <taxon>Bromelioideae</taxon>
        <taxon>Ananas</taxon>
    </lineage>
</organism>
<evidence type="ECO:0000256" key="2">
    <source>
        <dbReference type="ARBA" id="ARBA00022692"/>
    </source>
</evidence>
<feature type="coiled-coil region" evidence="5">
    <location>
        <begin position="683"/>
        <end position="784"/>
    </location>
</feature>
<evidence type="ECO:0000256" key="4">
    <source>
        <dbReference type="ARBA" id="ARBA00023136"/>
    </source>
</evidence>
<dbReference type="InterPro" id="IPR039306">
    <property type="entry name" value="MYOB"/>
</dbReference>
<proteinExistence type="predicted"/>
<dbReference type="PROSITE" id="PS51775">
    <property type="entry name" value="GTD_BINDING"/>
    <property type="match status" value="1"/>
</dbReference>
<gene>
    <name evidence="8" type="ORF">CB5_LOCUS20656</name>
</gene>
<dbReference type="PANTHER" id="PTHR31448:SF3">
    <property type="entry name" value="MYOSIN-BINDING PROTEIN 2"/>
    <property type="match status" value="1"/>
</dbReference>
<feature type="compositionally biased region" description="Pro residues" evidence="6">
    <location>
        <begin position="132"/>
        <end position="145"/>
    </location>
</feature>
<evidence type="ECO:0000256" key="6">
    <source>
        <dbReference type="SAM" id="MobiDB-lite"/>
    </source>
</evidence>
<feature type="domain" description="GTD-binding" evidence="7">
    <location>
        <begin position="677"/>
        <end position="775"/>
    </location>
</feature>
<feature type="compositionally biased region" description="Low complexity" evidence="6">
    <location>
        <begin position="184"/>
        <end position="214"/>
    </location>
</feature>
<evidence type="ECO:0000259" key="7">
    <source>
        <dbReference type="PROSITE" id="PS51775"/>
    </source>
</evidence>
<dbReference type="AlphaFoldDB" id="A0A6V7Q3H6"/>
<dbReference type="GO" id="GO:0080115">
    <property type="term" value="F:myosin XI tail binding"/>
    <property type="evidence" value="ECO:0007669"/>
    <property type="project" value="UniProtKB-ARBA"/>
</dbReference>
<reference evidence="8" key="1">
    <citation type="submission" date="2020-07" db="EMBL/GenBank/DDBJ databases">
        <authorList>
            <person name="Lin J."/>
        </authorList>
    </citation>
    <scope>NUCLEOTIDE SEQUENCE</scope>
</reference>
<keyword evidence="2" id="KW-0812">Transmembrane</keyword>
<keyword evidence="4" id="KW-0472">Membrane</keyword>
<evidence type="ECO:0000313" key="8">
    <source>
        <dbReference type="EMBL" id="CAD1837445.1"/>
    </source>
</evidence>
<feature type="compositionally biased region" description="Acidic residues" evidence="6">
    <location>
        <begin position="574"/>
        <end position="585"/>
    </location>
</feature>
<sequence>MARSVTKRDLRVGLSAKELVWRRQRWDECLRRSEATKICKVDEEESGGVGATEECKFKKQEIVVDDGCQQIRDDPAPAHQPDGSHPRLHLPGVGADRAPSAQRILRLPHRQIRRLLRPPPPASSAPASTASSPPPPPRPPPPFAPPSATATPPSSPASASAPTTAASPTPPTCARTAAPPPTASPGCAAARPASPTCAAPAAASRSRAASTPRPTSSPSPPLPLDSPPVDDSALDRENSSTNARFSVEDEPDAQNFLVFEFSDESSPTPLADDSADAMTATIRCEENAIDADRLVALEVIDEMTVMEKPVVFKIGGGEDRDMDRDREEHDALALDIGVVLEEKMVLDSSVERADGFEESTLVPPFGETIVPFSSDRGSVMPPSVPMSVEDSIEFKVEALAAEEDILEPHDRVELKVESSTAEKEIVEPHELMSVEDSVEFKVEALEDEEEIVEPHDCVELKVEASTAEEEIVVLELHDGVEPEVESSTAEQEIVESLNSVEFKEVSAAEEEIDEPQYVVEFKEEEIDEPQYVVEFKEEEIDEPQYIVEFKEEALTAEQEIVEPQNSVELKEEESATEEEIAEPEAFEEDAKVDDIDVNCEISIGSEICDEEKVEQVEFQEPISPAFGVEDRSTEASNETSDIDQAIESELVSLRAKRIRAESLDGSVASDIEGTEPLTIDSLKSALKAERKALGVLYAELEEERSAAAVAANQTMAMITRLQEEKAAMQMEASHYQRMMDEQSEYDQEALHVLNELLTKRDKEKQGLERELEVYRQRVLHYEAKERKKLARHKANGTNGASSPSSSGEESDDFSFDYFERNESSYSVNEKNQNTPTDAVLSSPREIESAKLLIKRKASVADFDEEKLSILERLRVLEDRLFELEDGESCEVNHHDSNDEDYKSLSDVLHGSLNGYSDSLGNSGKHLHSEGRNMNAGGKRLLPLFDAVSMENEVALASIKEEAQEAGNSPKFASNIAKEQERLVFGEEVDDVYERLQALEADREFLKHCIKSLKKGDKGMDLLKEILHHLRELRSVELRGGMTGIELFLCYNPNKAWLIGSPLVVWSRCERSKGFDQTRVHIEEGGKEPLVLSSLIFVVWSYHMSSGSRPWKGMDEPKKGSGSSIHDVSVVEIIIIQGS</sequence>
<keyword evidence="3" id="KW-1133">Transmembrane helix</keyword>
<name>A0A6V7Q3H6_ANACO</name>
<protein>
    <recommendedName>
        <fullName evidence="7">GTD-binding domain-containing protein</fullName>
    </recommendedName>
</protein>
<feature type="compositionally biased region" description="Low complexity" evidence="6">
    <location>
        <begin position="146"/>
        <end position="177"/>
    </location>
</feature>
<keyword evidence="5" id="KW-0175">Coiled coil</keyword>
<comment type="subcellular location">
    <subcellularLocation>
        <location evidence="1">Membrane</location>
        <topology evidence="1">Single-pass membrane protein</topology>
    </subcellularLocation>
</comment>
<evidence type="ECO:0000256" key="1">
    <source>
        <dbReference type="ARBA" id="ARBA00004167"/>
    </source>
</evidence>
<dbReference type="InterPro" id="IPR007656">
    <property type="entry name" value="GTD-bd"/>
</dbReference>